<reference evidence="4 5" key="1">
    <citation type="journal article" date="2012" name="BMC Genomics">
        <title>Complete genome sequence of Saccharothrix espanaensis DSM 44229T and comparison to the other completely sequenced Pseudonocardiaceae.</title>
        <authorList>
            <person name="Strobel T."/>
            <person name="Al-Dilaimi A."/>
            <person name="Blom J."/>
            <person name="Gessner A."/>
            <person name="Kalinowski J."/>
            <person name="Luzhetska M."/>
            <person name="Puhler A."/>
            <person name="Szczepanowski R."/>
            <person name="Bechthold A."/>
            <person name="Ruckert C."/>
        </authorList>
    </citation>
    <scope>NUCLEOTIDE SEQUENCE [LARGE SCALE GENOMIC DNA]</scope>
    <source>
        <strain evidence="5">ATCC 51144 / DSM 44229 / JCM 9112 / NBRC 15066 / NRRL 15764</strain>
    </source>
</reference>
<evidence type="ECO:0000256" key="1">
    <source>
        <dbReference type="ARBA" id="ARBA00009986"/>
    </source>
</evidence>
<keyword evidence="2 4" id="KW-0560">Oxidoreductase</keyword>
<dbReference type="InterPro" id="IPR016160">
    <property type="entry name" value="Ald_DH_CS_CYS"/>
</dbReference>
<feature type="domain" description="Aldehyde dehydrogenase" evidence="3">
    <location>
        <begin position="12"/>
        <end position="467"/>
    </location>
</feature>
<dbReference type="HOGENOM" id="CLU_005391_0_2_11"/>
<dbReference type="BioCyc" id="SESP1179773:BN6_RS16590-MONOMER"/>
<gene>
    <name evidence="4" type="primary">dhaS1</name>
    <name evidence="4" type="ordered locus">BN6_34260</name>
</gene>
<dbReference type="Gene3D" id="3.40.309.10">
    <property type="entry name" value="Aldehyde Dehydrogenase, Chain A, domain 2"/>
    <property type="match status" value="1"/>
</dbReference>
<dbReference type="eggNOG" id="COG1012">
    <property type="taxonomic scope" value="Bacteria"/>
</dbReference>
<dbReference type="STRING" id="1179773.BN6_34260"/>
<dbReference type="Gene3D" id="3.40.605.10">
    <property type="entry name" value="Aldehyde Dehydrogenase, Chain A, domain 1"/>
    <property type="match status" value="1"/>
</dbReference>
<dbReference type="AlphaFoldDB" id="K0K1I9"/>
<dbReference type="KEGG" id="sesp:BN6_34260"/>
<dbReference type="Pfam" id="PF00171">
    <property type="entry name" value="Aldedh"/>
    <property type="match status" value="1"/>
</dbReference>
<dbReference type="InterPro" id="IPR015590">
    <property type="entry name" value="Aldehyde_DH_dom"/>
</dbReference>
<accession>K0K1I9</accession>
<dbReference type="EMBL" id="HE804045">
    <property type="protein sequence ID" value="CCH30724.1"/>
    <property type="molecule type" value="Genomic_DNA"/>
</dbReference>
<sequence>MRATGLYIGGQWTAGAGEFTTTDPATGEQLAVVADASGADVDNAVAAAREALPGWTATPATERAALLWRLADLIEADAEKLAELETRDQGQPLGVARAVSVTGAAEHFRYFAGWATKLDGAVRNVSFPDTLQFDRRVPVGVCALIAPWNFPLMIMAWKLAPALACGNTAVIKPAEQTPLTTVRLVELCVEAGFPPGVVNLVTGGPETGKALVRHPGVDKVSFTGSTSVGRDIVAASAADLKRITLELGGKTPTVIARDADIDAAVAGTIAGGLLNSGQVCAAYARLYVDKARQDEFTSKLATAAGGLRLGAGLHPDTDLGPLVSAEHRDRVESFVRGAVTQGAELLTGGERGDGPGHFFRPTVFGGVQDAMTIAREEVFGPVLAVLDYDDEDELLHRVNDSPYGLAAAVWSNDLRTAHRLADGIRAGAVFVNMPCIPDAAAPWGGFRSSGWGREMGPYAIDAYTEIKGIWMHHG</sequence>
<dbReference type="FunFam" id="3.40.309.10:FF:000009">
    <property type="entry name" value="Aldehyde dehydrogenase A"/>
    <property type="match status" value="1"/>
</dbReference>
<dbReference type="InterPro" id="IPR016163">
    <property type="entry name" value="Ald_DH_C"/>
</dbReference>
<dbReference type="PATRIC" id="fig|1179773.3.peg.3429"/>
<dbReference type="GO" id="GO:0004029">
    <property type="term" value="F:aldehyde dehydrogenase (NAD+) activity"/>
    <property type="evidence" value="ECO:0007669"/>
    <property type="project" value="UniProtKB-EC"/>
</dbReference>
<evidence type="ECO:0000313" key="4">
    <source>
        <dbReference type="EMBL" id="CCH30724.1"/>
    </source>
</evidence>
<dbReference type="InterPro" id="IPR016161">
    <property type="entry name" value="Ald_DH/histidinol_DH"/>
</dbReference>
<proteinExistence type="inferred from homology"/>
<evidence type="ECO:0000256" key="2">
    <source>
        <dbReference type="ARBA" id="ARBA00023002"/>
    </source>
</evidence>
<dbReference type="FunFam" id="3.40.605.10:FF:000001">
    <property type="entry name" value="Aldehyde dehydrogenase 1"/>
    <property type="match status" value="1"/>
</dbReference>
<dbReference type="InterPro" id="IPR016162">
    <property type="entry name" value="Ald_DH_N"/>
</dbReference>
<dbReference type="EC" id="1.2.1.3" evidence="4"/>
<evidence type="ECO:0000313" key="5">
    <source>
        <dbReference type="Proteomes" id="UP000006281"/>
    </source>
</evidence>
<evidence type="ECO:0000259" key="3">
    <source>
        <dbReference type="Pfam" id="PF00171"/>
    </source>
</evidence>
<dbReference type="PROSITE" id="PS00070">
    <property type="entry name" value="ALDEHYDE_DEHYDR_CYS"/>
    <property type="match status" value="1"/>
</dbReference>
<keyword evidence="5" id="KW-1185">Reference proteome</keyword>
<name>K0K1I9_SACES</name>
<comment type="similarity">
    <text evidence="1">Belongs to the aldehyde dehydrogenase family.</text>
</comment>
<dbReference type="OrthoDB" id="6882680at2"/>
<organism evidence="4 5">
    <name type="scientific">Saccharothrix espanaensis (strain ATCC 51144 / DSM 44229 / JCM 9112 / NBRC 15066 / NRRL 15764)</name>
    <dbReference type="NCBI Taxonomy" id="1179773"/>
    <lineage>
        <taxon>Bacteria</taxon>
        <taxon>Bacillati</taxon>
        <taxon>Actinomycetota</taxon>
        <taxon>Actinomycetes</taxon>
        <taxon>Pseudonocardiales</taxon>
        <taxon>Pseudonocardiaceae</taxon>
        <taxon>Saccharothrix</taxon>
    </lineage>
</organism>
<dbReference type="SUPFAM" id="SSF53720">
    <property type="entry name" value="ALDH-like"/>
    <property type="match status" value="1"/>
</dbReference>
<dbReference type="PANTHER" id="PTHR11699">
    <property type="entry name" value="ALDEHYDE DEHYDROGENASE-RELATED"/>
    <property type="match status" value="1"/>
</dbReference>
<protein>
    <submittedName>
        <fullName evidence="4">Putative aldehyde dehydrogenase dhaS</fullName>
        <ecNumber evidence="4">1.2.1.3</ecNumber>
    </submittedName>
</protein>
<dbReference type="Proteomes" id="UP000006281">
    <property type="component" value="Chromosome"/>
</dbReference>
<dbReference type="RefSeq" id="WP_015100836.1">
    <property type="nucleotide sequence ID" value="NC_019673.1"/>
</dbReference>